<dbReference type="GO" id="GO:0000785">
    <property type="term" value="C:chromatin"/>
    <property type="evidence" value="ECO:0007669"/>
    <property type="project" value="TreeGrafter"/>
</dbReference>
<evidence type="ECO:0000259" key="10">
    <source>
        <dbReference type="PROSITE" id="PS50157"/>
    </source>
</evidence>
<dbReference type="SUPFAM" id="SSF57667">
    <property type="entry name" value="beta-beta-alpha zinc fingers"/>
    <property type="match status" value="1"/>
</dbReference>
<evidence type="ECO:0000256" key="3">
    <source>
        <dbReference type="ARBA" id="ARBA00022737"/>
    </source>
</evidence>
<dbReference type="GO" id="GO:0000978">
    <property type="term" value="F:RNA polymerase II cis-regulatory region sequence-specific DNA binding"/>
    <property type="evidence" value="ECO:0007669"/>
    <property type="project" value="TreeGrafter"/>
</dbReference>
<dbReference type="FunFam" id="3.30.160.60:FF:001465">
    <property type="entry name" value="Zinc finger protein 560"/>
    <property type="match status" value="1"/>
</dbReference>
<dbReference type="PROSITE" id="PS00028">
    <property type="entry name" value="ZINC_FINGER_C2H2_1"/>
    <property type="match status" value="2"/>
</dbReference>
<evidence type="ECO:0000256" key="7">
    <source>
        <dbReference type="ARBA" id="ARBA00023242"/>
    </source>
</evidence>
<dbReference type="GO" id="GO:0000122">
    <property type="term" value="P:negative regulation of transcription by RNA polymerase II"/>
    <property type="evidence" value="ECO:0007669"/>
    <property type="project" value="UniProtKB-ARBA"/>
</dbReference>
<evidence type="ECO:0000256" key="9">
    <source>
        <dbReference type="SAM" id="MobiDB-lite"/>
    </source>
</evidence>
<feature type="domain" description="C2H2-type" evidence="10">
    <location>
        <begin position="174"/>
        <end position="201"/>
    </location>
</feature>
<evidence type="ECO:0000313" key="11">
    <source>
        <dbReference type="EMBL" id="PCH43764.1"/>
    </source>
</evidence>
<evidence type="ECO:0000256" key="2">
    <source>
        <dbReference type="ARBA" id="ARBA00022723"/>
    </source>
</evidence>
<keyword evidence="7" id="KW-0539">Nucleus</keyword>
<keyword evidence="3" id="KW-0677">Repeat</keyword>
<keyword evidence="4 8" id="KW-0863">Zinc-finger</keyword>
<dbReference type="PROSITE" id="PS50157">
    <property type="entry name" value="ZINC_FINGER_C2H2_2"/>
    <property type="match status" value="2"/>
</dbReference>
<gene>
    <name evidence="11" type="ORF">WOLCODRAFT_164706</name>
</gene>
<evidence type="ECO:0000256" key="6">
    <source>
        <dbReference type="ARBA" id="ARBA00023125"/>
    </source>
</evidence>
<proteinExistence type="predicted"/>
<reference evidence="11 12" key="1">
    <citation type="journal article" date="2012" name="Science">
        <title>The Paleozoic origin of enzymatic lignin decomposition reconstructed from 31 fungal genomes.</title>
        <authorList>
            <person name="Floudas D."/>
            <person name="Binder M."/>
            <person name="Riley R."/>
            <person name="Barry K."/>
            <person name="Blanchette R.A."/>
            <person name="Henrissat B."/>
            <person name="Martinez A.T."/>
            <person name="Otillar R."/>
            <person name="Spatafora J.W."/>
            <person name="Yadav J.S."/>
            <person name="Aerts A."/>
            <person name="Benoit I."/>
            <person name="Boyd A."/>
            <person name="Carlson A."/>
            <person name="Copeland A."/>
            <person name="Coutinho P.M."/>
            <person name="de Vries R.P."/>
            <person name="Ferreira P."/>
            <person name="Findley K."/>
            <person name="Foster B."/>
            <person name="Gaskell J."/>
            <person name="Glotzer D."/>
            <person name="Gorecki P."/>
            <person name="Heitman J."/>
            <person name="Hesse C."/>
            <person name="Hori C."/>
            <person name="Igarashi K."/>
            <person name="Jurgens J.A."/>
            <person name="Kallen N."/>
            <person name="Kersten P."/>
            <person name="Kohler A."/>
            <person name="Kuees U."/>
            <person name="Kumar T.K.A."/>
            <person name="Kuo A."/>
            <person name="LaButti K."/>
            <person name="Larrondo L.F."/>
            <person name="Lindquist E."/>
            <person name="Ling A."/>
            <person name="Lombard V."/>
            <person name="Lucas S."/>
            <person name="Lundell T."/>
            <person name="Martin R."/>
            <person name="McLaughlin D.J."/>
            <person name="Morgenstern I."/>
            <person name="Morin E."/>
            <person name="Murat C."/>
            <person name="Nagy L.G."/>
            <person name="Nolan M."/>
            <person name="Ohm R.A."/>
            <person name="Patyshakuliyeva A."/>
            <person name="Rokas A."/>
            <person name="Ruiz-Duenas F.J."/>
            <person name="Sabat G."/>
            <person name="Salamov A."/>
            <person name="Samejima M."/>
            <person name="Schmutz J."/>
            <person name="Slot J.C."/>
            <person name="St John F."/>
            <person name="Stenlid J."/>
            <person name="Sun H."/>
            <person name="Sun S."/>
            <person name="Syed K."/>
            <person name="Tsang A."/>
            <person name="Wiebenga A."/>
            <person name="Young D."/>
            <person name="Pisabarro A."/>
            <person name="Eastwood D.C."/>
            <person name="Martin F."/>
            <person name="Cullen D."/>
            <person name="Grigoriev I.V."/>
            <person name="Hibbett D.S."/>
        </authorList>
    </citation>
    <scope>NUCLEOTIDE SEQUENCE [LARGE SCALE GENOMIC DNA]</scope>
    <source>
        <strain evidence="11 12">MD-104</strain>
    </source>
</reference>
<dbReference type="Gene3D" id="3.30.160.60">
    <property type="entry name" value="Classic Zinc Finger"/>
    <property type="match status" value="2"/>
</dbReference>
<feature type="compositionally biased region" description="Polar residues" evidence="9">
    <location>
        <begin position="1"/>
        <end position="15"/>
    </location>
</feature>
<dbReference type="AlphaFoldDB" id="A0A2H3K3Z1"/>
<accession>A0A2H3K3Z1</accession>
<feature type="region of interest" description="Disordered" evidence="9">
    <location>
        <begin position="1"/>
        <end position="145"/>
    </location>
</feature>
<dbReference type="PANTHER" id="PTHR14003:SF20">
    <property type="entry name" value="FINGER DOMAIN PROTEIN, PUTATIVE (AFU_ORTHOLOGUE AFUA_4G10380)-RELATED"/>
    <property type="match status" value="1"/>
</dbReference>
<organism evidence="11 12">
    <name type="scientific">Wolfiporia cocos (strain MD-104)</name>
    <name type="common">Brown rot fungus</name>
    <dbReference type="NCBI Taxonomy" id="742152"/>
    <lineage>
        <taxon>Eukaryota</taxon>
        <taxon>Fungi</taxon>
        <taxon>Dikarya</taxon>
        <taxon>Basidiomycota</taxon>
        <taxon>Agaricomycotina</taxon>
        <taxon>Agaricomycetes</taxon>
        <taxon>Polyporales</taxon>
        <taxon>Phaeolaceae</taxon>
        <taxon>Wolfiporia</taxon>
    </lineage>
</organism>
<evidence type="ECO:0000256" key="4">
    <source>
        <dbReference type="ARBA" id="ARBA00022771"/>
    </source>
</evidence>
<evidence type="ECO:0000313" key="12">
    <source>
        <dbReference type="Proteomes" id="UP000218811"/>
    </source>
</evidence>
<name>A0A2H3K3Z1_WOLCO</name>
<dbReference type="GO" id="GO:0008270">
    <property type="term" value="F:zinc ion binding"/>
    <property type="evidence" value="ECO:0007669"/>
    <property type="project" value="UniProtKB-KW"/>
</dbReference>
<keyword evidence="2" id="KW-0479">Metal-binding</keyword>
<dbReference type="PANTHER" id="PTHR14003">
    <property type="entry name" value="TRANSCRIPTIONAL REPRESSOR PROTEIN YY"/>
    <property type="match status" value="1"/>
</dbReference>
<evidence type="ECO:0000256" key="1">
    <source>
        <dbReference type="ARBA" id="ARBA00004123"/>
    </source>
</evidence>
<keyword evidence="5" id="KW-0862">Zinc</keyword>
<sequence length="252" mass="26724">MSSHQNHAPSPGSQQGEDRPTLPPIRVLFGNELSQTILPQHARPAPGSPPTAHRHPGLTADDERARRARSPATAGQRGNSLPSRMYSSAPPPPAAGHARTASDSARYAHSQQQQQQQQYAHAGAPYALPGASRGVLPSGTYPYAASQPAYPAAVAGSSASGAGDPAAAERASRYECSYCGKGFTRPSSLRIHLNTHTGEKPFTCPYEGCGRSFSVQSNMRRHARVHERGNSGSQADPEPEEDDTAEEGDDKQ</sequence>
<dbReference type="EMBL" id="KB468146">
    <property type="protein sequence ID" value="PCH43764.1"/>
    <property type="molecule type" value="Genomic_DNA"/>
</dbReference>
<dbReference type="Proteomes" id="UP000218811">
    <property type="component" value="Unassembled WGS sequence"/>
</dbReference>
<dbReference type="InterPro" id="IPR013087">
    <property type="entry name" value="Znf_C2H2_type"/>
</dbReference>
<feature type="region of interest" description="Disordered" evidence="9">
    <location>
        <begin position="219"/>
        <end position="252"/>
    </location>
</feature>
<dbReference type="OMA" id="KNHICHY"/>
<comment type="subcellular location">
    <subcellularLocation>
        <location evidence="1">Nucleus</location>
    </subcellularLocation>
</comment>
<protein>
    <recommendedName>
        <fullName evidence="10">C2H2-type domain-containing protein</fullName>
    </recommendedName>
</protein>
<dbReference type="GO" id="GO:0000981">
    <property type="term" value="F:DNA-binding transcription factor activity, RNA polymerase II-specific"/>
    <property type="evidence" value="ECO:0007669"/>
    <property type="project" value="TreeGrafter"/>
</dbReference>
<feature type="compositionally biased region" description="Acidic residues" evidence="9">
    <location>
        <begin position="237"/>
        <end position="252"/>
    </location>
</feature>
<dbReference type="FunFam" id="3.30.160.60:FF:001102">
    <property type="entry name" value="Transcription factor IIIA"/>
    <property type="match status" value="1"/>
</dbReference>
<dbReference type="GO" id="GO:0005667">
    <property type="term" value="C:transcription regulator complex"/>
    <property type="evidence" value="ECO:0007669"/>
    <property type="project" value="TreeGrafter"/>
</dbReference>
<evidence type="ECO:0000256" key="5">
    <source>
        <dbReference type="ARBA" id="ARBA00022833"/>
    </source>
</evidence>
<dbReference type="InterPro" id="IPR036236">
    <property type="entry name" value="Znf_C2H2_sf"/>
</dbReference>
<keyword evidence="6" id="KW-0238">DNA-binding</keyword>
<dbReference type="STRING" id="742152.A0A2H3K3Z1"/>
<dbReference type="Pfam" id="PF00096">
    <property type="entry name" value="zf-C2H2"/>
    <property type="match status" value="2"/>
</dbReference>
<dbReference type="GO" id="GO:0031519">
    <property type="term" value="C:PcG protein complex"/>
    <property type="evidence" value="ECO:0007669"/>
    <property type="project" value="TreeGrafter"/>
</dbReference>
<feature type="domain" description="C2H2-type" evidence="10">
    <location>
        <begin position="202"/>
        <end position="231"/>
    </location>
</feature>
<dbReference type="OrthoDB" id="6077919at2759"/>
<evidence type="ECO:0000256" key="8">
    <source>
        <dbReference type="PROSITE-ProRule" id="PRU00042"/>
    </source>
</evidence>
<keyword evidence="12" id="KW-1185">Reference proteome</keyword>
<dbReference type="SMART" id="SM00355">
    <property type="entry name" value="ZnF_C2H2"/>
    <property type="match status" value="2"/>
</dbReference>
<feature type="compositionally biased region" description="Polar residues" evidence="9">
    <location>
        <begin position="76"/>
        <end position="86"/>
    </location>
</feature>